<organism evidence="6 7">
    <name type="scientific">Glaciecola siphonariae</name>
    <dbReference type="NCBI Taxonomy" id="521012"/>
    <lineage>
        <taxon>Bacteria</taxon>
        <taxon>Pseudomonadati</taxon>
        <taxon>Pseudomonadota</taxon>
        <taxon>Gammaproteobacteria</taxon>
        <taxon>Alteromonadales</taxon>
        <taxon>Alteromonadaceae</taxon>
        <taxon>Glaciecola</taxon>
    </lineage>
</organism>
<evidence type="ECO:0000256" key="4">
    <source>
        <dbReference type="ARBA" id="ARBA00022927"/>
    </source>
</evidence>
<evidence type="ECO:0000256" key="3">
    <source>
        <dbReference type="ARBA" id="ARBA00022729"/>
    </source>
</evidence>
<dbReference type="Gene3D" id="2.50.20.10">
    <property type="entry name" value="Lipoprotein localisation LolA/LolB/LppX"/>
    <property type="match status" value="1"/>
</dbReference>
<dbReference type="InterPro" id="IPR004564">
    <property type="entry name" value="OM_lipoprot_carrier_LolA-like"/>
</dbReference>
<gene>
    <name evidence="6" type="ORF">ACFO4O_07405</name>
</gene>
<name>A0ABV9LVW3_9ALTE</name>
<evidence type="ECO:0000313" key="7">
    <source>
        <dbReference type="Proteomes" id="UP001595897"/>
    </source>
</evidence>
<accession>A0ABV9LVW3</accession>
<keyword evidence="3 5" id="KW-0732">Signal</keyword>
<keyword evidence="4" id="KW-0653">Protein transport</keyword>
<proteinExistence type="predicted"/>
<evidence type="ECO:0000256" key="5">
    <source>
        <dbReference type="SAM" id="SignalP"/>
    </source>
</evidence>
<keyword evidence="6" id="KW-0449">Lipoprotein</keyword>
<comment type="subunit">
    <text evidence="1">Monomer.</text>
</comment>
<keyword evidence="7" id="KW-1185">Reference proteome</keyword>
<sequence length="231" mass="25800">MIKSTGFVLSVLLFLVSGITHANDSAQINEQAMLAEVFPSSCDFSGDFTQTKHIDGLPMPIKSTGDFFFSCGLGLIWNANTPFSEVLLFANATTNFRIDESGEIEALSGKVRYGMSKIFLRLLKGDVEYFADEFSVNLLENGAVTQLIPESEFMRQGINNILIKKTQSPQQPLMLNIDIQDATGQVTSVVIDNINEYSVSGKKQAFEQCKQVYPSPAQWCRMLRSPWRFEK</sequence>
<evidence type="ECO:0000256" key="1">
    <source>
        <dbReference type="ARBA" id="ARBA00011245"/>
    </source>
</evidence>
<evidence type="ECO:0000313" key="6">
    <source>
        <dbReference type="EMBL" id="MFC4699976.1"/>
    </source>
</evidence>
<protein>
    <submittedName>
        <fullName evidence="6">Outer membrane lipoprotein carrier protein LolA</fullName>
    </submittedName>
</protein>
<feature type="chain" id="PRO_5045180939" evidence="5">
    <location>
        <begin position="23"/>
        <end position="231"/>
    </location>
</feature>
<dbReference type="Proteomes" id="UP001595897">
    <property type="component" value="Unassembled WGS sequence"/>
</dbReference>
<dbReference type="CDD" id="cd16325">
    <property type="entry name" value="LolA"/>
    <property type="match status" value="1"/>
</dbReference>
<reference evidence="7" key="1">
    <citation type="journal article" date="2019" name="Int. J. Syst. Evol. Microbiol.">
        <title>The Global Catalogue of Microorganisms (GCM) 10K type strain sequencing project: providing services to taxonomists for standard genome sequencing and annotation.</title>
        <authorList>
            <consortium name="The Broad Institute Genomics Platform"/>
            <consortium name="The Broad Institute Genome Sequencing Center for Infectious Disease"/>
            <person name="Wu L."/>
            <person name="Ma J."/>
        </authorList>
    </citation>
    <scope>NUCLEOTIDE SEQUENCE [LARGE SCALE GENOMIC DNA]</scope>
    <source>
        <strain evidence="7">KACC 12507</strain>
    </source>
</reference>
<dbReference type="EMBL" id="JBHSGU010000002">
    <property type="protein sequence ID" value="MFC4699976.1"/>
    <property type="molecule type" value="Genomic_DNA"/>
</dbReference>
<dbReference type="SUPFAM" id="SSF89392">
    <property type="entry name" value="Prokaryotic lipoproteins and lipoprotein localization factors"/>
    <property type="match status" value="1"/>
</dbReference>
<dbReference type="RefSeq" id="WP_382406994.1">
    <property type="nucleotide sequence ID" value="NZ_JBHSGU010000002.1"/>
</dbReference>
<comment type="caution">
    <text evidence="6">The sequence shown here is derived from an EMBL/GenBank/DDBJ whole genome shotgun (WGS) entry which is preliminary data.</text>
</comment>
<keyword evidence="2" id="KW-0813">Transport</keyword>
<feature type="signal peptide" evidence="5">
    <location>
        <begin position="1"/>
        <end position="22"/>
    </location>
</feature>
<dbReference type="InterPro" id="IPR029046">
    <property type="entry name" value="LolA/LolB/LppX"/>
</dbReference>
<dbReference type="Pfam" id="PF03548">
    <property type="entry name" value="LolA"/>
    <property type="match status" value="1"/>
</dbReference>
<evidence type="ECO:0000256" key="2">
    <source>
        <dbReference type="ARBA" id="ARBA00022448"/>
    </source>
</evidence>